<evidence type="ECO:0000313" key="1">
    <source>
        <dbReference type="EMBL" id="GIY24865.1"/>
    </source>
</evidence>
<organism evidence="1 2">
    <name type="scientific">Caerostris extrusa</name>
    <name type="common">Bark spider</name>
    <name type="synonym">Caerostris bankana</name>
    <dbReference type="NCBI Taxonomy" id="172846"/>
    <lineage>
        <taxon>Eukaryota</taxon>
        <taxon>Metazoa</taxon>
        <taxon>Ecdysozoa</taxon>
        <taxon>Arthropoda</taxon>
        <taxon>Chelicerata</taxon>
        <taxon>Arachnida</taxon>
        <taxon>Araneae</taxon>
        <taxon>Araneomorphae</taxon>
        <taxon>Entelegynae</taxon>
        <taxon>Araneoidea</taxon>
        <taxon>Araneidae</taxon>
        <taxon>Caerostris</taxon>
    </lineage>
</organism>
<protein>
    <submittedName>
        <fullName evidence="1">Uncharacterized protein</fullName>
    </submittedName>
</protein>
<sequence>MSTLTNKDRCLHYTNLSTTAIKSIFPKAESTIHATPNDEELSQAEYSPSKCLLPSRQAGGQHVPVTRGGGDFLHLLVNIVCCADPCRYPTFLFLPTMSTFSSYLFIFYGLYTFLRGSFFSGLAARRSNDFR</sequence>
<name>A0AAV4RTV6_CAEEX</name>
<gene>
    <name evidence="1" type="ORF">CEXT_370421</name>
</gene>
<accession>A0AAV4RTV6</accession>
<evidence type="ECO:0000313" key="2">
    <source>
        <dbReference type="Proteomes" id="UP001054945"/>
    </source>
</evidence>
<keyword evidence="2" id="KW-1185">Reference proteome</keyword>
<dbReference type="EMBL" id="BPLR01008458">
    <property type="protein sequence ID" value="GIY24865.1"/>
    <property type="molecule type" value="Genomic_DNA"/>
</dbReference>
<proteinExistence type="predicted"/>
<dbReference type="AlphaFoldDB" id="A0AAV4RTV6"/>
<reference evidence="1 2" key="1">
    <citation type="submission" date="2021-06" db="EMBL/GenBank/DDBJ databases">
        <title>Caerostris extrusa draft genome.</title>
        <authorList>
            <person name="Kono N."/>
            <person name="Arakawa K."/>
        </authorList>
    </citation>
    <scope>NUCLEOTIDE SEQUENCE [LARGE SCALE GENOMIC DNA]</scope>
</reference>
<dbReference type="Proteomes" id="UP001054945">
    <property type="component" value="Unassembled WGS sequence"/>
</dbReference>
<comment type="caution">
    <text evidence="1">The sequence shown here is derived from an EMBL/GenBank/DDBJ whole genome shotgun (WGS) entry which is preliminary data.</text>
</comment>